<dbReference type="AlphaFoldDB" id="A0AAD6YU71"/>
<accession>A0AAD6YU71</accession>
<keyword evidence="2" id="KW-1185">Reference proteome</keyword>
<proteinExistence type="predicted"/>
<gene>
    <name evidence="1" type="ORF">GGX14DRAFT_615973</name>
</gene>
<organism evidence="1 2">
    <name type="scientific">Mycena pura</name>
    <dbReference type="NCBI Taxonomy" id="153505"/>
    <lineage>
        <taxon>Eukaryota</taxon>
        <taxon>Fungi</taxon>
        <taxon>Dikarya</taxon>
        <taxon>Basidiomycota</taxon>
        <taxon>Agaricomycotina</taxon>
        <taxon>Agaricomycetes</taxon>
        <taxon>Agaricomycetidae</taxon>
        <taxon>Agaricales</taxon>
        <taxon>Marasmiineae</taxon>
        <taxon>Mycenaceae</taxon>
        <taxon>Mycena</taxon>
    </lineage>
</organism>
<protein>
    <recommendedName>
        <fullName evidence="3">Protein kinase domain-containing protein</fullName>
    </recommendedName>
</protein>
<dbReference type="SUPFAM" id="SSF56112">
    <property type="entry name" value="Protein kinase-like (PK-like)"/>
    <property type="match status" value="1"/>
</dbReference>
<evidence type="ECO:0008006" key="3">
    <source>
        <dbReference type="Google" id="ProtNLM"/>
    </source>
</evidence>
<evidence type="ECO:0000313" key="1">
    <source>
        <dbReference type="EMBL" id="KAJ7228935.1"/>
    </source>
</evidence>
<dbReference type="Proteomes" id="UP001219525">
    <property type="component" value="Unassembled WGS sequence"/>
</dbReference>
<dbReference type="Gene3D" id="1.10.510.10">
    <property type="entry name" value="Transferase(Phosphotransferase) domain 1"/>
    <property type="match status" value="1"/>
</dbReference>
<dbReference type="InterPro" id="IPR011009">
    <property type="entry name" value="Kinase-like_dom_sf"/>
</dbReference>
<reference evidence="1" key="1">
    <citation type="submission" date="2023-03" db="EMBL/GenBank/DDBJ databases">
        <title>Massive genome expansion in bonnet fungi (Mycena s.s.) driven by repeated elements and novel gene families across ecological guilds.</title>
        <authorList>
            <consortium name="Lawrence Berkeley National Laboratory"/>
            <person name="Harder C.B."/>
            <person name="Miyauchi S."/>
            <person name="Viragh M."/>
            <person name="Kuo A."/>
            <person name="Thoen E."/>
            <person name="Andreopoulos B."/>
            <person name="Lu D."/>
            <person name="Skrede I."/>
            <person name="Drula E."/>
            <person name="Henrissat B."/>
            <person name="Morin E."/>
            <person name="Kohler A."/>
            <person name="Barry K."/>
            <person name="LaButti K."/>
            <person name="Morin E."/>
            <person name="Salamov A."/>
            <person name="Lipzen A."/>
            <person name="Mereny Z."/>
            <person name="Hegedus B."/>
            <person name="Baldrian P."/>
            <person name="Stursova M."/>
            <person name="Weitz H."/>
            <person name="Taylor A."/>
            <person name="Grigoriev I.V."/>
            <person name="Nagy L.G."/>
            <person name="Martin F."/>
            <person name="Kauserud H."/>
        </authorList>
    </citation>
    <scope>NUCLEOTIDE SEQUENCE</scope>
    <source>
        <strain evidence="1">9144</strain>
    </source>
</reference>
<comment type="caution">
    <text evidence="1">The sequence shown here is derived from an EMBL/GenBank/DDBJ whole genome shotgun (WGS) entry which is preliminary data.</text>
</comment>
<name>A0AAD6YU71_9AGAR</name>
<sequence>MRRLDPDYVEVADKEVVVDFRQKVQELVPELLKDISSARLQVYKLSVPLSGSELCKTDLLPKFWRRSVISGLCEAAYALQSTTRSAPDFIDGGNSRKETPRVDNNTNLTLEGYEAVKWTLTDTKPRRLFAVRRLTDNRDFVAKVIEGVEEEKHILQELHKKDPNGRYVIPLECIASSSLGQVILLPLQTSVRQLMRKATRSNHFGWLVHFAEELTEGVAFLHLQLQIIDFDVSVRVKDEHDMICDDLGTLEYAAPEIGKGKPYSPILADGWSCGN</sequence>
<evidence type="ECO:0000313" key="2">
    <source>
        <dbReference type="Proteomes" id="UP001219525"/>
    </source>
</evidence>
<dbReference type="EMBL" id="JARJCW010000002">
    <property type="protein sequence ID" value="KAJ7228935.1"/>
    <property type="molecule type" value="Genomic_DNA"/>
</dbReference>